<dbReference type="AlphaFoldDB" id="A0A1M6DC07"/>
<dbReference type="OrthoDB" id="8870348at2"/>
<evidence type="ECO:0000313" key="3">
    <source>
        <dbReference type="EMBL" id="SHI70705.1"/>
    </source>
</evidence>
<dbReference type="STRING" id="1118202.SAMN05443429_103189"/>
<accession>A0A1M6DC07</accession>
<organism evidence="3 4">
    <name type="scientific">Cruoricaptor ignavus</name>
    <dbReference type="NCBI Taxonomy" id="1118202"/>
    <lineage>
        <taxon>Bacteria</taxon>
        <taxon>Pseudomonadati</taxon>
        <taxon>Bacteroidota</taxon>
        <taxon>Flavobacteriia</taxon>
        <taxon>Flavobacteriales</taxon>
        <taxon>Weeksellaceae</taxon>
        <taxon>Cruoricaptor</taxon>
    </lineage>
</organism>
<dbReference type="GO" id="GO:0006631">
    <property type="term" value="P:fatty acid metabolic process"/>
    <property type="evidence" value="ECO:0007669"/>
    <property type="project" value="TreeGrafter"/>
</dbReference>
<evidence type="ECO:0000256" key="2">
    <source>
        <dbReference type="ARBA" id="ARBA00022598"/>
    </source>
</evidence>
<keyword evidence="2 3" id="KW-0436">Ligase</keyword>
<dbReference type="GO" id="GO:0031956">
    <property type="term" value="F:medium-chain fatty acid-CoA ligase activity"/>
    <property type="evidence" value="ECO:0007669"/>
    <property type="project" value="TreeGrafter"/>
</dbReference>
<dbReference type="SUPFAM" id="SSF56801">
    <property type="entry name" value="Acetyl-CoA synthetase-like"/>
    <property type="match status" value="1"/>
</dbReference>
<keyword evidence="4" id="KW-1185">Reference proteome</keyword>
<dbReference type="PANTHER" id="PTHR43201:SF5">
    <property type="entry name" value="MEDIUM-CHAIN ACYL-COA LIGASE ACSF2, MITOCHONDRIAL"/>
    <property type="match status" value="1"/>
</dbReference>
<dbReference type="RefSeq" id="WP_073178939.1">
    <property type="nucleotide sequence ID" value="NZ_FQYI01000003.1"/>
</dbReference>
<sequence length="365" mass="41394">MLIDFSEDILPELKPETEFEAKVVDFVEDWFFWSKTVPVKTSGSTGTPKVFEVEKARMLNSAQMTCDFLGLEKGDSALLCLPIEYISGKMMVVRAIERGLKLFVVNPSSKPLENFRGRIDFGAMTPLQVENSLDKIHLIKNLIIGGAAVSERLRYKIQESRTKNQKPFFDNYKVTELKEISGEPSANGHQPTAVYETYGMSETLSHIALKQIAPEAQHYFKTFDGVEISTDERGCLRIFAPKLNAEILQTNDLVEIKNGREFRFLGRIDNVINSGGAKIFPEQLEALAKKEITNEIVFLGMEDEVFGQKLIAVIEGRESEKLTEIIYNLPYEKSFHKPKEIVFIPQIPRTPNGKVDRIQLRKALQ</sequence>
<dbReference type="InterPro" id="IPR042099">
    <property type="entry name" value="ANL_N_sf"/>
</dbReference>
<gene>
    <name evidence="3" type="ORF">SAMN05443429_103189</name>
</gene>
<proteinExistence type="inferred from homology"/>
<dbReference type="Gene3D" id="3.30.300.30">
    <property type="match status" value="1"/>
</dbReference>
<dbReference type="EMBL" id="FQYI01000003">
    <property type="protein sequence ID" value="SHI70705.1"/>
    <property type="molecule type" value="Genomic_DNA"/>
</dbReference>
<evidence type="ECO:0000256" key="1">
    <source>
        <dbReference type="ARBA" id="ARBA00006432"/>
    </source>
</evidence>
<dbReference type="Gene3D" id="3.40.50.12780">
    <property type="entry name" value="N-terminal domain of ligase-like"/>
    <property type="match status" value="2"/>
</dbReference>
<dbReference type="Proteomes" id="UP000184335">
    <property type="component" value="Unassembled WGS sequence"/>
</dbReference>
<dbReference type="InterPro" id="IPR045851">
    <property type="entry name" value="AMP-bd_C_sf"/>
</dbReference>
<protein>
    <submittedName>
        <fullName evidence="3">O-succinylbenzoic acid--CoA ligase</fullName>
    </submittedName>
</protein>
<dbReference type="PANTHER" id="PTHR43201">
    <property type="entry name" value="ACYL-COA SYNTHETASE"/>
    <property type="match status" value="1"/>
</dbReference>
<comment type="similarity">
    <text evidence="1">Belongs to the ATP-dependent AMP-binding enzyme family.</text>
</comment>
<reference evidence="3 4" key="1">
    <citation type="submission" date="2016-11" db="EMBL/GenBank/DDBJ databases">
        <authorList>
            <person name="Jaros S."/>
            <person name="Januszkiewicz K."/>
            <person name="Wedrychowicz H."/>
        </authorList>
    </citation>
    <scope>NUCLEOTIDE SEQUENCE [LARGE SCALE GENOMIC DNA]</scope>
    <source>
        <strain evidence="3 4">DSM 25479</strain>
    </source>
</reference>
<name>A0A1M6DC07_9FLAO</name>
<evidence type="ECO:0000313" key="4">
    <source>
        <dbReference type="Proteomes" id="UP000184335"/>
    </source>
</evidence>